<reference evidence="4" key="1">
    <citation type="submission" date="2016-06" db="EMBL/GenBank/DDBJ databases">
        <title>Genome sequencing of cellulolytic organisms.</title>
        <authorList>
            <person name="Bohra V."/>
            <person name="Dafale N.A."/>
            <person name="Purohit H.J."/>
        </authorList>
    </citation>
    <scope>NUCLEOTIDE SEQUENCE [LARGE SCALE GENOMIC DNA]</scope>
    <source>
        <strain evidence="4">ND21</strain>
    </source>
</reference>
<evidence type="ECO:0000313" key="4">
    <source>
        <dbReference type="Proteomes" id="UP000093918"/>
    </source>
</evidence>
<dbReference type="InterPro" id="IPR003870">
    <property type="entry name" value="DUF222"/>
</dbReference>
<feature type="region of interest" description="Disordered" evidence="1">
    <location>
        <begin position="221"/>
        <end position="246"/>
    </location>
</feature>
<accession>A0ABX2WGF4</accession>
<protein>
    <recommendedName>
        <fullName evidence="2">DUF222 domain-containing protein</fullName>
    </recommendedName>
</protein>
<dbReference type="CDD" id="cd00085">
    <property type="entry name" value="HNHc"/>
    <property type="match status" value="1"/>
</dbReference>
<name>A0ABX2WGF4_9MICO</name>
<proteinExistence type="predicted"/>
<evidence type="ECO:0000313" key="3">
    <source>
        <dbReference type="EMBL" id="OAZ39787.1"/>
    </source>
</evidence>
<evidence type="ECO:0000259" key="2">
    <source>
        <dbReference type="Pfam" id="PF02720"/>
    </source>
</evidence>
<dbReference type="EMBL" id="LZEM01000021">
    <property type="protein sequence ID" value="OAZ39787.1"/>
    <property type="molecule type" value="Genomic_DNA"/>
</dbReference>
<dbReference type="Proteomes" id="UP000093918">
    <property type="component" value="Unassembled WGS sequence"/>
</dbReference>
<gene>
    <name evidence="3" type="ORF">A9Z40_08170</name>
</gene>
<sequence length="522" mass="54852">MHSNDGLGGGMVSDGDVAALAALVADAEGVSDAARAVQIREVRVLAAAGVLAEKQAAGASERVKAREMALRGIAAELAGVFVATDRTLQRRIDEARDLVDNYPVTMAAWEAGRIVRGHVRVIQETGCLVPAEERAEFERLAIERCEGETPNRVRDALRMIAERMHPRSFTDRHEEAAAGRCVRVQAGADGMSDLIATLPTVIADGIVDRLTRQAREIINARQQADTASGGAGARADTASGGAGARADARGARADAFGARADARADANGGGRDADATIRDGSSFVDDARSIDQVRADVLSDLLLAGTPGLDPTGIGDGDGTLGAIRAHVQVAVSALTLMGQDDGPADLAGRSPIDANTARELAGNATSWDRLLTHPVTGTVLECDTYRPTSAMVRLLRARDRHCRFAGCRQPAIRCELDHTVAASDGGATHVCNLANLCKRHHDVKHHTRWRVRQLPGGLLVWTSPTGRIYREDAPTPLVAFAIAAPPGGDRPHSFVNATPTELGTAARAVTAVRAVSGAPPF</sequence>
<keyword evidence="4" id="KW-1185">Reference proteome</keyword>
<organism evidence="3 4">
    <name type="scientific">Microbacterium arborescens</name>
    <dbReference type="NCBI Taxonomy" id="33883"/>
    <lineage>
        <taxon>Bacteria</taxon>
        <taxon>Bacillati</taxon>
        <taxon>Actinomycetota</taxon>
        <taxon>Actinomycetes</taxon>
        <taxon>Micrococcales</taxon>
        <taxon>Microbacteriaceae</taxon>
        <taxon>Microbacterium</taxon>
    </lineage>
</organism>
<comment type="caution">
    <text evidence="3">The sequence shown here is derived from an EMBL/GenBank/DDBJ whole genome shotgun (WGS) entry which is preliminary data.</text>
</comment>
<feature type="compositionally biased region" description="Low complexity" evidence="1">
    <location>
        <begin position="224"/>
        <end position="239"/>
    </location>
</feature>
<dbReference type="Gene3D" id="1.10.30.50">
    <property type="match status" value="1"/>
</dbReference>
<feature type="domain" description="DUF222" evidence="2">
    <location>
        <begin position="43"/>
        <end position="400"/>
    </location>
</feature>
<dbReference type="InterPro" id="IPR003615">
    <property type="entry name" value="HNH_nuc"/>
</dbReference>
<dbReference type="RefSeq" id="WP_064956672.1">
    <property type="nucleotide sequence ID" value="NZ_LZEM01000021.1"/>
</dbReference>
<dbReference type="Pfam" id="PF02720">
    <property type="entry name" value="DUF222"/>
    <property type="match status" value="1"/>
</dbReference>
<evidence type="ECO:0000256" key="1">
    <source>
        <dbReference type="SAM" id="MobiDB-lite"/>
    </source>
</evidence>